<dbReference type="Gene3D" id="3.10.129.130">
    <property type="match status" value="1"/>
</dbReference>
<accession>H1HEG4</accession>
<dbReference type="Proteomes" id="UP000004565">
    <property type="component" value="Unassembled WGS sequence"/>
</dbReference>
<gene>
    <name evidence="2" type="ORF">HMPREF9942_00865</name>
    <name evidence="1" type="ORF">HMPREF9942_00867</name>
</gene>
<dbReference type="HOGENOM" id="CLU_3216667_0_0_0"/>
<reference evidence="2 3" key="1">
    <citation type="submission" date="2011-12" db="EMBL/GenBank/DDBJ databases">
        <title>The Genome Sequence of Fusobacterium nucleatum subsp. animalis OT 420.</title>
        <authorList>
            <consortium name="The Broad Institute Genome Sequencing Platform"/>
            <person name="Earl A."/>
            <person name="Ward D."/>
            <person name="Feldgarden M."/>
            <person name="Gevers D."/>
            <person name="Izard J."/>
            <person name="Blanton J.M."/>
            <person name="Mathney J."/>
            <person name="Tanner A.C."/>
            <person name="Dewhirst F.E."/>
            <person name="Young S.K."/>
            <person name="Zeng Q."/>
            <person name="Gargeya S."/>
            <person name="Fitzgerald M."/>
            <person name="Haas B."/>
            <person name="Abouelleil A."/>
            <person name="Alvarado L."/>
            <person name="Arachchi H.M."/>
            <person name="Berlin A."/>
            <person name="Chapman S.B."/>
            <person name="Gearin G."/>
            <person name="Goldberg J."/>
            <person name="Griggs A."/>
            <person name="Gujja S."/>
            <person name="Hansen M."/>
            <person name="Heiman D."/>
            <person name="Howarth C."/>
            <person name="Larimer J."/>
            <person name="Lui A."/>
            <person name="MacDonald P.J.P."/>
            <person name="McCowen C."/>
            <person name="Montmayeur A."/>
            <person name="Murphy C."/>
            <person name="Neiman D."/>
            <person name="Pearson M."/>
            <person name="Priest M."/>
            <person name="Roberts A."/>
            <person name="Saif S."/>
            <person name="Shea T."/>
            <person name="Sisk P."/>
            <person name="Stolte C."/>
            <person name="Sykes S."/>
            <person name="Wortman J."/>
            <person name="Nusbaum C."/>
            <person name="Birren B."/>
        </authorList>
    </citation>
    <scope>NUCLEOTIDE SEQUENCE [LARGE SCALE GENOMIC DNA]</scope>
    <source>
        <strain evidence="3">F0419</strain>
        <strain evidence="2">OT 420</strain>
    </source>
</reference>
<sequence>MEINGIYFAKGEFYQIIRDIGGVWNDSKERPIVCLLKIDDTDIY</sequence>
<comment type="caution">
    <text evidence="2">The sequence shown here is derived from an EMBL/GenBank/DDBJ whole genome shotgun (WGS) entry which is preliminary data.</text>
</comment>
<organism evidence="2 3">
    <name type="scientific">Fusobacterium animalis F0419</name>
    <dbReference type="NCBI Taxonomy" id="999414"/>
    <lineage>
        <taxon>Bacteria</taxon>
        <taxon>Fusobacteriati</taxon>
        <taxon>Fusobacteriota</taxon>
        <taxon>Fusobacteriia</taxon>
        <taxon>Fusobacteriales</taxon>
        <taxon>Fusobacteriaceae</taxon>
        <taxon>Fusobacterium</taxon>
    </lineage>
</organism>
<protein>
    <submittedName>
        <fullName evidence="2">Uncharacterized protein</fullName>
    </submittedName>
</protein>
<dbReference type="PATRIC" id="fig|999414.3.peg.865"/>
<dbReference type="EMBL" id="AGEH01000010">
    <property type="protein sequence ID" value="EHO78213.1"/>
    <property type="molecule type" value="Genomic_DNA"/>
</dbReference>
<dbReference type="InterPro" id="IPR053735">
    <property type="entry name" value="Type_III_TA_endoRNase"/>
</dbReference>
<evidence type="ECO:0000313" key="3">
    <source>
        <dbReference type="Proteomes" id="UP000004565"/>
    </source>
</evidence>
<evidence type="ECO:0000313" key="2">
    <source>
        <dbReference type="EMBL" id="EHO78794.1"/>
    </source>
</evidence>
<name>H1HEG4_9FUSO</name>
<proteinExistence type="predicted"/>
<dbReference type="EMBL" id="AGEH01000009">
    <property type="protein sequence ID" value="EHO78794.1"/>
    <property type="molecule type" value="Genomic_DNA"/>
</dbReference>
<evidence type="ECO:0000313" key="1">
    <source>
        <dbReference type="EMBL" id="EHO78213.1"/>
    </source>
</evidence>
<dbReference type="AlphaFoldDB" id="H1HEG4"/>